<dbReference type="InterPro" id="IPR026881">
    <property type="entry name" value="WYL_dom"/>
</dbReference>
<dbReference type="EMBL" id="RDRB01000005">
    <property type="protein sequence ID" value="ROU01262.1"/>
    <property type="molecule type" value="Genomic_DNA"/>
</dbReference>
<feature type="domain" description="WYL" evidence="2">
    <location>
        <begin position="137"/>
        <end position="203"/>
    </location>
</feature>
<dbReference type="InterPro" id="IPR036390">
    <property type="entry name" value="WH_DNA-bd_sf"/>
</dbReference>
<dbReference type="PANTHER" id="PTHR34580:SF3">
    <property type="entry name" value="PROTEIN PAFB"/>
    <property type="match status" value="1"/>
</dbReference>
<dbReference type="Gene3D" id="1.10.10.10">
    <property type="entry name" value="Winged helix-like DNA-binding domain superfamily/Winged helix DNA-binding domain"/>
    <property type="match status" value="1"/>
</dbReference>
<dbReference type="Proteomes" id="UP000268016">
    <property type="component" value="Unassembled WGS sequence"/>
</dbReference>
<accession>A0A3N2R1B2</accession>
<comment type="caution">
    <text evidence="3">The sequence shown here is derived from an EMBL/GenBank/DDBJ whole genome shotgun (WGS) entry which is preliminary data.</text>
</comment>
<evidence type="ECO:0000313" key="3">
    <source>
        <dbReference type="EMBL" id="ROU01262.1"/>
    </source>
</evidence>
<evidence type="ECO:0000313" key="4">
    <source>
        <dbReference type="Proteomes" id="UP000268016"/>
    </source>
</evidence>
<evidence type="ECO:0000259" key="1">
    <source>
        <dbReference type="Pfam" id="PF08279"/>
    </source>
</evidence>
<dbReference type="OrthoDB" id="9807255at2"/>
<dbReference type="RefSeq" id="WP_123642594.1">
    <property type="nucleotide sequence ID" value="NZ_ML119085.1"/>
</dbReference>
<proteinExistence type="predicted"/>
<organism evidence="3 4">
    <name type="scientific">Histidinibacterium lentulum</name>
    <dbReference type="NCBI Taxonomy" id="2480588"/>
    <lineage>
        <taxon>Bacteria</taxon>
        <taxon>Pseudomonadati</taxon>
        <taxon>Pseudomonadota</taxon>
        <taxon>Alphaproteobacteria</taxon>
        <taxon>Rhodobacterales</taxon>
        <taxon>Paracoccaceae</taxon>
        <taxon>Histidinibacterium</taxon>
    </lineage>
</organism>
<dbReference type="Pfam" id="PF13280">
    <property type="entry name" value="WYL"/>
    <property type="match status" value="1"/>
</dbReference>
<dbReference type="AlphaFoldDB" id="A0A3N2R1B2"/>
<evidence type="ECO:0000259" key="2">
    <source>
        <dbReference type="Pfam" id="PF13280"/>
    </source>
</evidence>
<sequence>MARSDRLFRLLDALRRLPPPVTAERLATEAEVSVRTIYRDIETLRAAGARIEGAAGWGYGLTEDPALPPQQFTRLEVEAVAMGLMEVRQSGDATLAAAAETAMARITAALPERRQREALHAAVHLHRAAAREAPQATIDMLREACWDEIAVDLVYRDADGEETRRRVLPLCLVYLDRVLILLAWCGLREDYRQFRLDRIAGATPAAESFRPRRVPLLRAYIAGMEERAGPER</sequence>
<dbReference type="PANTHER" id="PTHR34580">
    <property type="match status" value="1"/>
</dbReference>
<protein>
    <submittedName>
        <fullName evidence="3">YafY family transcriptional regulator</fullName>
    </submittedName>
</protein>
<gene>
    <name evidence="3" type="ORF">EAT49_12155</name>
</gene>
<dbReference type="PROSITE" id="PS52050">
    <property type="entry name" value="WYL"/>
    <property type="match status" value="1"/>
</dbReference>
<dbReference type="SUPFAM" id="SSF46785">
    <property type="entry name" value="Winged helix' DNA-binding domain"/>
    <property type="match status" value="1"/>
</dbReference>
<name>A0A3N2R1B2_9RHOB</name>
<keyword evidence="4" id="KW-1185">Reference proteome</keyword>
<feature type="domain" description="Helix-turn-helix type 11" evidence="1">
    <location>
        <begin position="6"/>
        <end position="59"/>
    </location>
</feature>
<dbReference type="InterPro" id="IPR051534">
    <property type="entry name" value="CBASS_pafABC_assoc_protein"/>
</dbReference>
<reference evidence="3 4" key="1">
    <citation type="submission" date="2018-10" db="EMBL/GenBank/DDBJ databases">
        <title>Histidinibacterium lentulum gen. nov., sp. nov., a marine bacterium from the culture broth of Picochlorum sp. 122.</title>
        <authorList>
            <person name="Wang G."/>
        </authorList>
    </citation>
    <scope>NUCLEOTIDE SEQUENCE [LARGE SCALE GENOMIC DNA]</scope>
    <source>
        <strain evidence="3 4">B17</strain>
    </source>
</reference>
<dbReference type="Pfam" id="PF08279">
    <property type="entry name" value="HTH_11"/>
    <property type="match status" value="1"/>
</dbReference>
<dbReference type="InterPro" id="IPR036388">
    <property type="entry name" value="WH-like_DNA-bd_sf"/>
</dbReference>
<dbReference type="InterPro" id="IPR013196">
    <property type="entry name" value="HTH_11"/>
</dbReference>